<organism evidence="2 3">
    <name type="scientific">Fusibacter paucivorans</name>
    <dbReference type="NCBI Taxonomy" id="76009"/>
    <lineage>
        <taxon>Bacteria</taxon>
        <taxon>Bacillati</taxon>
        <taxon>Bacillota</taxon>
        <taxon>Clostridia</taxon>
        <taxon>Eubacteriales</taxon>
        <taxon>Eubacteriales Family XII. Incertae Sedis</taxon>
        <taxon>Fusibacter</taxon>
    </lineage>
</organism>
<evidence type="ECO:0000259" key="1">
    <source>
        <dbReference type="PROSITE" id="PS51186"/>
    </source>
</evidence>
<dbReference type="PANTHER" id="PTHR43792:SF1">
    <property type="entry name" value="N-ACETYLTRANSFERASE DOMAIN-CONTAINING PROTEIN"/>
    <property type="match status" value="1"/>
</dbReference>
<dbReference type="SUPFAM" id="SSF55729">
    <property type="entry name" value="Acyl-CoA N-acyltransferases (Nat)"/>
    <property type="match status" value="1"/>
</dbReference>
<reference evidence="2 3" key="1">
    <citation type="submission" date="2021-05" db="EMBL/GenBank/DDBJ databases">
        <title>Fusibacter ferrireducens sp. nov., an anaerobic, sulfur- and Fe-reducing bacterium isolated from the mangrove sediment.</title>
        <authorList>
            <person name="Qiu D."/>
        </authorList>
    </citation>
    <scope>NUCLEOTIDE SEQUENCE [LARGE SCALE GENOMIC DNA]</scope>
    <source>
        <strain evidence="2 3">DSM 12116</strain>
    </source>
</reference>
<dbReference type="PANTHER" id="PTHR43792">
    <property type="entry name" value="GNAT FAMILY, PUTATIVE (AFU_ORTHOLOGUE AFUA_3G00765)-RELATED-RELATED"/>
    <property type="match status" value="1"/>
</dbReference>
<sequence length="179" mass="20663">MIILETERLVLRTWELTDVDAGYAIWGDREVMKFLPSAKLMTRDEVITSIKKGIDHQIKYGYQHWAVILKENNQLIGACGFNHFDDANEDDNAPETIEMSFHFQRPYWGNGFATEAAGACVAYAEAHFSAKRIVAGVDEQNVRSVRILEKLFFTYLGLVYFEDSHSFEPMFERWLKIDA</sequence>
<keyword evidence="3" id="KW-1185">Reference proteome</keyword>
<dbReference type="InterPro" id="IPR000182">
    <property type="entry name" value="GNAT_dom"/>
</dbReference>
<dbReference type="RefSeq" id="WP_213238487.1">
    <property type="nucleotide sequence ID" value="NZ_JAHBCL010000049.1"/>
</dbReference>
<evidence type="ECO:0000313" key="3">
    <source>
        <dbReference type="Proteomes" id="UP000746471"/>
    </source>
</evidence>
<dbReference type="Pfam" id="PF13302">
    <property type="entry name" value="Acetyltransf_3"/>
    <property type="match status" value="1"/>
</dbReference>
<comment type="caution">
    <text evidence="2">The sequence shown here is derived from an EMBL/GenBank/DDBJ whole genome shotgun (WGS) entry which is preliminary data.</text>
</comment>
<dbReference type="Proteomes" id="UP000746471">
    <property type="component" value="Unassembled WGS sequence"/>
</dbReference>
<gene>
    <name evidence="2" type="ORF">KHM83_18335</name>
</gene>
<dbReference type="Gene3D" id="3.40.630.30">
    <property type="match status" value="1"/>
</dbReference>
<dbReference type="InterPro" id="IPR016181">
    <property type="entry name" value="Acyl_CoA_acyltransferase"/>
</dbReference>
<accession>A0ABS5PVD6</accession>
<dbReference type="PROSITE" id="PS51186">
    <property type="entry name" value="GNAT"/>
    <property type="match status" value="1"/>
</dbReference>
<protein>
    <submittedName>
        <fullName evidence="2">GNAT family N-acetyltransferase</fullName>
    </submittedName>
</protein>
<evidence type="ECO:0000313" key="2">
    <source>
        <dbReference type="EMBL" id="MBS7528631.1"/>
    </source>
</evidence>
<name>A0ABS5PVD6_9FIRM</name>
<dbReference type="InterPro" id="IPR051531">
    <property type="entry name" value="N-acetyltransferase"/>
</dbReference>
<feature type="domain" description="N-acetyltransferase" evidence="1">
    <location>
        <begin position="9"/>
        <end position="179"/>
    </location>
</feature>
<proteinExistence type="predicted"/>
<dbReference type="EMBL" id="JAHBCL010000049">
    <property type="protein sequence ID" value="MBS7528631.1"/>
    <property type="molecule type" value="Genomic_DNA"/>
</dbReference>